<dbReference type="EMBL" id="AP019416">
    <property type="protein sequence ID" value="BBI52285.1"/>
    <property type="molecule type" value="Genomic_DNA"/>
</dbReference>
<keyword evidence="5 6" id="KW-0472">Membrane</keyword>
<accession>A0ABM7GMS9</accession>
<protein>
    <submittedName>
        <fullName evidence="7">LysE type translocator</fullName>
    </submittedName>
</protein>
<dbReference type="InterPro" id="IPR001123">
    <property type="entry name" value="LeuE-type"/>
</dbReference>
<keyword evidence="4 6" id="KW-1133">Transmembrane helix</keyword>
<feature type="transmembrane region" description="Helical" evidence="6">
    <location>
        <begin position="110"/>
        <end position="133"/>
    </location>
</feature>
<sequence length="186" mass="20016">MVPIETWMTYTVACILIILVPGPDNILAISRGLSQGRLAACISSAGAALGLMMHVLVAFLGLAVLIQTSAVAFSVVKFAGAGYLIWLGIKVLRSRELIAFSSQSHLSHRAVFLTGFLTNVLNPKPALFILAFVPQFVSPVHGAVELQTFFLGTWFALLAFAVFTVLGSFSSLFARWLEGHPRAILV</sequence>
<evidence type="ECO:0000256" key="1">
    <source>
        <dbReference type="ARBA" id="ARBA00004651"/>
    </source>
</evidence>
<feature type="transmembrane region" description="Helical" evidence="6">
    <location>
        <begin position="70"/>
        <end position="89"/>
    </location>
</feature>
<feature type="transmembrane region" description="Helical" evidence="6">
    <location>
        <begin position="6"/>
        <end position="26"/>
    </location>
</feature>
<dbReference type="Pfam" id="PF01810">
    <property type="entry name" value="LysE"/>
    <property type="match status" value="1"/>
</dbReference>
<organism evidence="7 8">
    <name type="scientific">Vreelandella olivaria</name>
    <dbReference type="NCBI Taxonomy" id="390919"/>
    <lineage>
        <taxon>Bacteria</taxon>
        <taxon>Pseudomonadati</taxon>
        <taxon>Pseudomonadota</taxon>
        <taxon>Gammaproteobacteria</taxon>
        <taxon>Oceanospirillales</taxon>
        <taxon>Halomonadaceae</taxon>
        <taxon>Vreelandella</taxon>
    </lineage>
</organism>
<evidence type="ECO:0000256" key="4">
    <source>
        <dbReference type="ARBA" id="ARBA00022989"/>
    </source>
</evidence>
<dbReference type="PANTHER" id="PTHR30086">
    <property type="entry name" value="ARGININE EXPORTER PROTEIN ARGO"/>
    <property type="match status" value="1"/>
</dbReference>
<evidence type="ECO:0000256" key="2">
    <source>
        <dbReference type="ARBA" id="ARBA00022475"/>
    </source>
</evidence>
<dbReference type="PIRSF" id="PIRSF006324">
    <property type="entry name" value="LeuE"/>
    <property type="match status" value="1"/>
</dbReference>
<feature type="transmembrane region" description="Helical" evidence="6">
    <location>
        <begin position="153"/>
        <end position="174"/>
    </location>
</feature>
<reference evidence="8" key="1">
    <citation type="journal article" date="2019" name="Microbiol. Resour. Announc.">
        <title>Complete Genome Sequence of Halomonas olivaria, a Moderately Halophilic Bacterium Isolated from Olive Processing Effluents, Obtained by Nanopore Sequencing.</title>
        <authorList>
            <person name="Nagata S."/>
            <person name="Ii K.M."/>
            <person name="Tsukimi T."/>
            <person name="Miura M.C."/>
            <person name="Galipon J."/>
            <person name="Arakawa K."/>
        </authorList>
    </citation>
    <scope>NUCLEOTIDE SEQUENCE [LARGE SCALE GENOMIC DNA]</scope>
    <source>
        <strain evidence="8">TYRC17</strain>
    </source>
</reference>
<keyword evidence="8" id="KW-1185">Reference proteome</keyword>
<evidence type="ECO:0000313" key="8">
    <source>
        <dbReference type="Proteomes" id="UP000289555"/>
    </source>
</evidence>
<gene>
    <name evidence="7" type="ORF">HORIV_47060</name>
</gene>
<dbReference type="PANTHER" id="PTHR30086:SF20">
    <property type="entry name" value="ARGININE EXPORTER PROTEIN ARGO-RELATED"/>
    <property type="match status" value="1"/>
</dbReference>
<keyword evidence="3 6" id="KW-0812">Transmembrane</keyword>
<evidence type="ECO:0000256" key="3">
    <source>
        <dbReference type="ARBA" id="ARBA00022692"/>
    </source>
</evidence>
<dbReference type="Proteomes" id="UP000289555">
    <property type="component" value="Chromosome"/>
</dbReference>
<feature type="transmembrane region" description="Helical" evidence="6">
    <location>
        <begin position="38"/>
        <end position="64"/>
    </location>
</feature>
<evidence type="ECO:0000256" key="5">
    <source>
        <dbReference type="ARBA" id="ARBA00023136"/>
    </source>
</evidence>
<evidence type="ECO:0000313" key="7">
    <source>
        <dbReference type="EMBL" id="BBI52285.1"/>
    </source>
</evidence>
<proteinExistence type="predicted"/>
<evidence type="ECO:0000256" key="6">
    <source>
        <dbReference type="SAM" id="Phobius"/>
    </source>
</evidence>
<comment type="subcellular location">
    <subcellularLocation>
        <location evidence="1">Cell membrane</location>
        <topology evidence="1">Multi-pass membrane protein</topology>
    </subcellularLocation>
</comment>
<keyword evidence="2" id="KW-1003">Cell membrane</keyword>
<name>A0ABM7GMS9_9GAMM</name>